<dbReference type="PROSITE" id="PS51194">
    <property type="entry name" value="HELICASE_CTER"/>
    <property type="match status" value="1"/>
</dbReference>
<name>A0A437M6R0_9SPHN</name>
<dbReference type="PROSITE" id="PS00039">
    <property type="entry name" value="DEAD_ATP_HELICASE"/>
    <property type="match status" value="1"/>
</dbReference>
<dbReference type="GO" id="GO:0003724">
    <property type="term" value="F:RNA helicase activity"/>
    <property type="evidence" value="ECO:0007669"/>
    <property type="project" value="UniProtKB-EC"/>
</dbReference>
<organism evidence="16 17">
    <name type="scientific">Sphingomonas crocodyli</name>
    <dbReference type="NCBI Taxonomy" id="1979270"/>
    <lineage>
        <taxon>Bacteria</taxon>
        <taxon>Pseudomonadati</taxon>
        <taxon>Pseudomonadota</taxon>
        <taxon>Alphaproteobacteria</taxon>
        <taxon>Sphingomonadales</taxon>
        <taxon>Sphingomonadaceae</taxon>
        <taxon>Sphingomonas</taxon>
    </lineage>
</organism>
<evidence type="ECO:0000256" key="5">
    <source>
        <dbReference type="ARBA" id="ARBA00022806"/>
    </source>
</evidence>
<evidence type="ECO:0000256" key="1">
    <source>
        <dbReference type="ARBA" id="ARBA00012552"/>
    </source>
</evidence>
<accession>A0A437M6R0</accession>
<evidence type="ECO:0000313" key="17">
    <source>
        <dbReference type="Proteomes" id="UP000282971"/>
    </source>
</evidence>
<feature type="domain" description="DEAD-box RNA helicase Q" evidence="15">
    <location>
        <begin position="1"/>
        <end position="29"/>
    </location>
</feature>
<dbReference type="InterPro" id="IPR001650">
    <property type="entry name" value="Helicase_C-like"/>
</dbReference>
<dbReference type="SUPFAM" id="SSF52540">
    <property type="entry name" value="P-loop containing nucleoside triphosphate hydrolases"/>
    <property type="match status" value="1"/>
</dbReference>
<comment type="similarity">
    <text evidence="7 11">Belongs to the DEAD box helicase family.</text>
</comment>
<dbReference type="Gene3D" id="3.40.50.300">
    <property type="entry name" value="P-loop containing nucleotide triphosphate hydrolases"/>
    <property type="match status" value="2"/>
</dbReference>
<dbReference type="GO" id="GO:0005524">
    <property type="term" value="F:ATP binding"/>
    <property type="evidence" value="ECO:0007669"/>
    <property type="project" value="UniProtKB-KW"/>
</dbReference>
<comment type="catalytic activity">
    <reaction evidence="8">
        <text>ATP + H2O = ADP + phosphate + H(+)</text>
        <dbReference type="Rhea" id="RHEA:13065"/>
        <dbReference type="ChEBI" id="CHEBI:15377"/>
        <dbReference type="ChEBI" id="CHEBI:15378"/>
        <dbReference type="ChEBI" id="CHEBI:30616"/>
        <dbReference type="ChEBI" id="CHEBI:43474"/>
        <dbReference type="ChEBI" id="CHEBI:456216"/>
        <dbReference type="EC" id="3.6.4.13"/>
    </reaction>
</comment>
<dbReference type="InterPro" id="IPR011545">
    <property type="entry name" value="DEAD/DEAH_box_helicase_dom"/>
</dbReference>
<feature type="domain" description="Helicase ATP-binding" evidence="13">
    <location>
        <begin position="32"/>
        <end position="205"/>
    </location>
</feature>
<evidence type="ECO:0000259" key="14">
    <source>
        <dbReference type="PROSITE" id="PS51194"/>
    </source>
</evidence>
<keyword evidence="4 11" id="KW-0378">Hydrolase</keyword>
<feature type="region of interest" description="Disordered" evidence="12">
    <location>
        <begin position="369"/>
        <end position="473"/>
    </location>
</feature>
<feature type="domain" description="Helicase C-terminal" evidence="14">
    <location>
        <begin position="216"/>
        <end position="376"/>
    </location>
</feature>
<dbReference type="PROSITE" id="PS51195">
    <property type="entry name" value="Q_MOTIF"/>
    <property type="match status" value="1"/>
</dbReference>
<dbReference type="Pfam" id="PF00271">
    <property type="entry name" value="Helicase_C"/>
    <property type="match status" value="1"/>
</dbReference>
<evidence type="ECO:0000256" key="4">
    <source>
        <dbReference type="ARBA" id="ARBA00022801"/>
    </source>
</evidence>
<proteinExistence type="inferred from homology"/>
<dbReference type="OrthoDB" id="9805696at2"/>
<keyword evidence="5 11" id="KW-0347">Helicase</keyword>
<reference evidence="16 17" key="1">
    <citation type="submission" date="2019-01" db="EMBL/GenBank/DDBJ databases">
        <authorList>
            <person name="Chen W.-M."/>
        </authorList>
    </citation>
    <scope>NUCLEOTIDE SEQUENCE [LARGE SCALE GENOMIC DNA]</scope>
    <source>
        <strain evidence="16 17">CCP-7</strain>
    </source>
</reference>
<dbReference type="RefSeq" id="WP_127741892.1">
    <property type="nucleotide sequence ID" value="NZ_SACN01000001.1"/>
</dbReference>
<feature type="compositionally biased region" description="Basic and acidic residues" evidence="12">
    <location>
        <begin position="369"/>
        <end position="379"/>
    </location>
</feature>
<dbReference type="EMBL" id="SACN01000001">
    <property type="protein sequence ID" value="RVT93362.1"/>
    <property type="molecule type" value="Genomic_DNA"/>
</dbReference>
<dbReference type="PANTHER" id="PTHR47959:SF13">
    <property type="entry name" value="ATP-DEPENDENT RNA HELICASE RHLE"/>
    <property type="match status" value="1"/>
</dbReference>
<keyword evidence="2" id="KW-0963">Cytoplasm</keyword>
<evidence type="ECO:0000256" key="8">
    <source>
        <dbReference type="ARBA" id="ARBA00047984"/>
    </source>
</evidence>
<gene>
    <name evidence="16" type="ORF">EOD43_05645</name>
</gene>
<evidence type="ECO:0000256" key="3">
    <source>
        <dbReference type="ARBA" id="ARBA00022741"/>
    </source>
</evidence>
<evidence type="ECO:0000256" key="6">
    <source>
        <dbReference type="ARBA" id="ARBA00022840"/>
    </source>
</evidence>
<dbReference type="InterPro" id="IPR050079">
    <property type="entry name" value="DEAD_box_RNA_helicase"/>
</dbReference>
<evidence type="ECO:0000313" key="16">
    <source>
        <dbReference type="EMBL" id="RVT93362.1"/>
    </source>
</evidence>
<dbReference type="InterPro" id="IPR000629">
    <property type="entry name" value="RNA-helicase_DEAD-box_CS"/>
</dbReference>
<evidence type="ECO:0000256" key="11">
    <source>
        <dbReference type="RuleBase" id="RU000492"/>
    </source>
</evidence>
<evidence type="ECO:0000256" key="7">
    <source>
        <dbReference type="ARBA" id="ARBA00038437"/>
    </source>
</evidence>
<evidence type="ECO:0000256" key="10">
    <source>
        <dbReference type="PROSITE-ProRule" id="PRU00552"/>
    </source>
</evidence>
<dbReference type="FunFam" id="3.40.50.300:FF:000108">
    <property type="entry name" value="ATP-dependent RNA helicase RhlE"/>
    <property type="match status" value="1"/>
</dbReference>
<evidence type="ECO:0000256" key="12">
    <source>
        <dbReference type="SAM" id="MobiDB-lite"/>
    </source>
</evidence>
<evidence type="ECO:0000256" key="2">
    <source>
        <dbReference type="ARBA" id="ARBA00022490"/>
    </source>
</evidence>
<dbReference type="AlphaFoldDB" id="A0A437M6R0"/>
<dbReference type="EC" id="3.6.4.13" evidence="1"/>
<dbReference type="Pfam" id="PF00270">
    <property type="entry name" value="DEAD"/>
    <property type="match status" value="1"/>
</dbReference>
<evidence type="ECO:0000259" key="13">
    <source>
        <dbReference type="PROSITE" id="PS51192"/>
    </source>
</evidence>
<dbReference type="CDD" id="cd00268">
    <property type="entry name" value="DEADc"/>
    <property type="match status" value="1"/>
</dbReference>
<keyword evidence="17" id="KW-1185">Reference proteome</keyword>
<dbReference type="SMART" id="SM00487">
    <property type="entry name" value="DEXDc"/>
    <property type="match status" value="1"/>
</dbReference>
<dbReference type="GO" id="GO:0042255">
    <property type="term" value="P:ribosome assembly"/>
    <property type="evidence" value="ECO:0007669"/>
    <property type="project" value="UniProtKB-ARBA"/>
</dbReference>
<keyword evidence="3 11" id="KW-0547">Nucleotide-binding</keyword>
<sequence length="473" mass="52177">MSFADLGLSDELLRAVEESGYTEPTPIQAQAIPPVLMMKDLIGIAQTGTGKTASFVLPMIDILAHGRTRARMPRSLILEPTRELAAQVAENFEKYGKYHKLNMALLIGGVNMSDQVAALEKGVDVLIATPGRLMDLFGRGKIMLNGCSLLVIDEADRMLDMGFIPDIEEICTKLPAQRQTLLFSATMPAPIKKLADKFLTNPKQIEVSRPASKNLAIEQRLVETSSRGKRETLRGLLNADDVNTAIIFSNRKTTVRELAQSLARHGFKAGQIHGDMEQPERLRELERFKAGEINILVASDVAARGLDIKGVSHVFNFDVPWHPDDYVHRIGRTGRGGATGKAFTLVTPDDAEAIEAIEKLTGGAIERIGRAPADTHEEPAAEAPRGRGRKPRGGARDDKREDKREEKKAEAPQAPREPRPPREAQAPREDRRPRRDDDRRGRGRRDEFADDGPDDGWNGPMPSFLDIGFGTRG</sequence>
<dbReference type="GO" id="GO:0005829">
    <property type="term" value="C:cytosol"/>
    <property type="evidence" value="ECO:0007669"/>
    <property type="project" value="TreeGrafter"/>
</dbReference>
<dbReference type="PROSITE" id="PS51192">
    <property type="entry name" value="HELICASE_ATP_BIND_1"/>
    <property type="match status" value="1"/>
</dbReference>
<dbReference type="InterPro" id="IPR014014">
    <property type="entry name" value="RNA_helicase_DEAD_Q_motif"/>
</dbReference>
<dbReference type="PANTHER" id="PTHR47959">
    <property type="entry name" value="ATP-DEPENDENT RNA HELICASE RHLE-RELATED"/>
    <property type="match status" value="1"/>
</dbReference>
<dbReference type="GO" id="GO:0009266">
    <property type="term" value="P:response to temperature stimulus"/>
    <property type="evidence" value="ECO:0007669"/>
    <property type="project" value="UniProtKB-ARBA"/>
</dbReference>
<comment type="caution">
    <text evidence="16">The sequence shown here is derived from an EMBL/GenBank/DDBJ whole genome shotgun (WGS) entry which is preliminary data.</text>
</comment>
<dbReference type="InterPro" id="IPR014001">
    <property type="entry name" value="Helicase_ATP-bd"/>
</dbReference>
<feature type="compositionally biased region" description="Basic and acidic residues" evidence="12">
    <location>
        <begin position="394"/>
        <end position="447"/>
    </location>
</feature>
<dbReference type="Proteomes" id="UP000282971">
    <property type="component" value="Unassembled WGS sequence"/>
</dbReference>
<dbReference type="SMART" id="SM00490">
    <property type="entry name" value="HELICc"/>
    <property type="match status" value="1"/>
</dbReference>
<protein>
    <recommendedName>
        <fullName evidence="9">DEAD-box ATP-dependent RNA helicase RhpA</fullName>
        <ecNumber evidence="1">3.6.4.13</ecNumber>
    </recommendedName>
</protein>
<feature type="short sequence motif" description="Q motif" evidence="10">
    <location>
        <begin position="1"/>
        <end position="29"/>
    </location>
</feature>
<evidence type="ECO:0000256" key="9">
    <source>
        <dbReference type="ARBA" id="ARBA00074363"/>
    </source>
</evidence>
<dbReference type="CDD" id="cd18787">
    <property type="entry name" value="SF2_C_DEAD"/>
    <property type="match status" value="1"/>
</dbReference>
<dbReference type="InterPro" id="IPR027417">
    <property type="entry name" value="P-loop_NTPase"/>
</dbReference>
<evidence type="ECO:0000259" key="15">
    <source>
        <dbReference type="PROSITE" id="PS51195"/>
    </source>
</evidence>
<dbReference type="InterPro" id="IPR044742">
    <property type="entry name" value="DEAD/DEAH_RhlB"/>
</dbReference>
<dbReference type="GO" id="GO:0016787">
    <property type="term" value="F:hydrolase activity"/>
    <property type="evidence" value="ECO:0007669"/>
    <property type="project" value="UniProtKB-KW"/>
</dbReference>
<dbReference type="GO" id="GO:0003676">
    <property type="term" value="F:nucleic acid binding"/>
    <property type="evidence" value="ECO:0007669"/>
    <property type="project" value="InterPro"/>
</dbReference>
<keyword evidence="6 11" id="KW-0067">ATP-binding</keyword>